<feature type="domain" description="NACHT" evidence="3">
    <location>
        <begin position="412"/>
        <end position="566"/>
    </location>
</feature>
<dbReference type="InterPro" id="IPR056884">
    <property type="entry name" value="NPHP3-like_N"/>
</dbReference>
<dbReference type="Proteomes" id="UP001273209">
    <property type="component" value="Unassembled WGS sequence"/>
</dbReference>
<dbReference type="EMBL" id="JAWRVG010000013">
    <property type="protein sequence ID" value="KAK4076686.1"/>
    <property type="molecule type" value="Genomic_DNA"/>
</dbReference>
<feature type="compositionally biased region" description="Polar residues" evidence="2">
    <location>
        <begin position="32"/>
        <end position="45"/>
    </location>
</feature>
<dbReference type="PANTHER" id="PTHR10039:SF17">
    <property type="entry name" value="FUNGAL STAND N-TERMINAL GOODBYE DOMAIN-CONTAINING PROTEIN-RELATED"/>
    <property type="match status" value="1"/>
</dbReference>
<dbReference type="SMART" id="SM00320">
    <property type="entry name" value="WD40"/>
    <property type="match status" value="7"/>
</dbReference>
<dbReference type="SUPFAM" id="SSF52540">
    <property type="entry name" value="P-loop containing nucleoside triphosphate hydrolases"/>
    <property type="match status" value="1"/>
</dbReference>
<keyword evidence="5" id="KW-1185">Reference proteome</keyword>
<gene>
    <name evidence="4" type="ORF">Triagg1_4289</name>
</gene>
<dbReference type="InterPro" id="IPR007111">
    <property type="entry name" value="NACHT_NTPase"/>
</dbReference>
<dbReference type="SUPFAM" id="SSF50998">
    <property type="entry name" value="Quinoprotein alcohol dehydrogenase-like"/>
    <property type="match status" value="1"/>
</dbReference>
<organism evidence="4 5">
    <name type="scientific">Trichoderma aggressivum f. europaeum</name>
    <dbReference type="NCBI Taxonomy" id="173218"/>
    <lineage>
        <taxon>Eukaryota</taxon>
        <taxon>Fungi</taxon>
        <taxon>Dikarya</taxon>
        <taxon>Ascomycota</taxon>
        <taxon>Pezizomycotina</taxon>
        <taxon>Sordariomycetes</taxon>
        <taxon>Hypocreomycetidae</taxon>
        <taxon>Hypocreales</taxon>
        <taxon>Hypocreaceae</taxon>
        <taxon>Trichoderma</taxon>
    </lineage>
</organism>
<evidence type="ECO:0000256" key="1">
    <source>
        <dbReference type="ARBA" id="ARBA00022737"/>
    </source>
</evidence>
<protein>
    <recommendedName>
        <fullName evidence="3">NACHT domain-containing protein</fullName>
    </recommendedName>
</protein>
<comment type="caution">
    <text evidence="4">The sequence shown here is derived from an EMBL/GenBank/DDBJ whole genome shotgun (WGS) entry which is preliminary data.</text>
</comment>
<sequence length="1597" mass="178571">MFLKHLSSKVKEKLPHRQSRSRSPSLREGPQPSLQDVQTSTSTPSDIPPVPNSLQNVSAATQVSQSRQSLPILEITKPASAHGLEVQGPARDSALDSAPVTGSENEKLAQLVPETIWDRAYDALKTEDAALVQAYERILSSKLQNTNVTADVNVINQHDKEKRRSQMHQLVKNGLDKISQETKVKSLVGSVLQTVNLAQNIVTEVVKDVPQAAIPWAAVCLSLELLTNPISETEANCKGISHVVEQMNWYCELAGLLFSDKSGGATAGIQQELQTKLIDLYKKLLSFELKSICSYYRHRALIFLGDLIKLDDWEGSLRAVQDAEAFFNEHVRVFQSVDLGQDVKQLVAHAKDEQEYRKTDDDKKCLRDLYITDPRMDKSRIESTKGGLIQDSYRWILNNSEFKTWLRDDDKRLLWVKGDPGKGKTMLLCGIVDEIKRSASHANAISFFFCQATIPTINNHLAVLRGLIWLLVEQQPSLISHIRAKYDPVGNELFEGPNAWYSLANIFRSILQDEKLTTTHVIIDGLDECTTGLNELLGLIKEVLPSRNVKWILSSRNWANIRESLEDAGAEGVNLSLEVNATVVAAAVDTYISYKASQIPLLKQDADLTEEVCNLVREKANGTFLWVAIVFQELQHLNIHYDDRSSVLERLNGLPKDLTELYDRMLHQIGHLEKRESELCESILGITVLAYQPLRLQELATLASFKGNLTRPSTLQSLIHNCGSFLTVKDEIIYFIHQSSKEYLTSNSAAQSTLFPNGVKEIHHNLAMHSINAMEQRLCRNIYKLDNNAILLADIKTPEPDPLISLRYPCSHWLQHICDSISNSDNTADQPILNHTKILTFLKEHVLHWLEAMSLLRIPPGGIPYISRFEGLLERYSSNSELSQMVYDIRRFTQHNSWIIDHAPLQIYLSGILFSPKLSIVRTLFEEELLSWITTKPLVGSHWSLLLQTIEVKSLLIPAAISADNKIAVYDYDTKEVKVWDTTSGTQVQTLKCKELVSQLVFSGDSKRILAATGGPAISWDVDSGARHRQAWSPGYHSSLSRDGLFLASHASEFAIQIQNLATGAQVSLVNDGHDYQGDKNKQLVRLSNNAKFLAFGWDEMTIWDVAAHKEHVRLNTLGGRHRQVCFSSDSKFMAWESGAVQIWDLTTEKEIQILHRGGHHNSEPFTSLEFSPNSNLVAGGPDSNLVAGGCWGNIWIWNVKTGTVQTRLNISRQQPYGLAWSPNSKILASTNFENITIWDMATSAETEDVQSTNDGNDDSLDLSKMTFSHNPNLVATISQTGVIKVWDIATDRDVAEFVKRDLVNKVNFPPDPKLLHADDGEQNVKAGDIIPGLQETGFWEFSGYKPCKHIAFSNNGGYFAAITDDITIWKTSTGEVIFQSTVFNRGITTMAFSNNAQYISLLLTDRKLVVWDITTGDNVMYVKDHICENYDGEEWCKCDISELPYPGGDSSVIAISNNGKQALVRSPFGGEIWISTVGEKRTRLILGSITSPTFGSRESYIGTARGFINIKDLDTGYETPDSYKTITSEQLRFEGYGLSADRSWITWNEKKILWLPVTYRPISLAHDSLNISPLGISISAGSSTDMEIRFSGPPPA</sequence>
<evidence type="ECO:0000259" key="3">
    <source>
        <dbReference type="PROSITE" id="PS50837"/>
    </source>
</evidence>
<dbReference type="InterPro" id="IPR011047">
    <property type="entry name" value="Quinoprotein_ADH-like_sf"/>
</dbReference>
<reference evidence="4" key="1">
    <citation type="submission" date="2023-11" db="EMBL/GenBank/DDBJ databases">
        <title>The genome sequences of three competitors of mushroom-forming fungi.</title>
        <authorList>
            <person name="Beijen E."/>
            <person name="Ohm R.A."/>
        </authorList>
    </citation>
    <scope>NUCLEOTIDE SEQUENCE</scope>
    <source>
        <strain evidence="4">CBS 100526</strain>
    </source>
</reference>
<feature type="compositionally biased region" description="Polar residues" evidence="2">
    <location>
        <begin position="52"/>
        <end position="62"/>
    </location>
</feature>
<dbReference type="RefSeq" id="XP_062756796.1">
    <property type="nucleotide sequence ID" value="XM_062898676.1"/>
</dbReference>
<dbReference type="InterPro" id="IPR031359">
    <property type="entry name" value="NACHT_N"/>
</dbReference>
<keyword evidence="1" id="KW-0677">Repeat</keyword>
<dbReference type="InterPro" id="IPR015943">
    <property type="entry name" value="WD40/YVTN_repeat-like_dom_sf"/>
</dbReference>
<accession>A0AAE1IEA0</accession>
<dbReference type="Gene3D" id="2.130.10.10">
    <property type="entry name" value="YVTN repeat-like/Quinoprotein amine dehydrogenase"/>
    <property type="match status" value="4"/>
</dbReference>
<evidence type="ECO:0000313" key="4">
    <source>
        <dbReference type="EMBL" id="KAK4076686.1"/>
    </source>
</evidence>
<evidence type="ECO:0000256" key="2">
    <source>
        <dbReference type="SAM" id="MobiDB-lite"/>
    </source>
</evidence>
<proteinExistence type="predicted"/>
<feature type="region of interest" description="Disordered" evidence="2">
    <location>
        <begin position="1"/>
        <end position="62"/>
    </location>
</feature>
<dbReference type="PROSITE" id="PS50837">
    <property type="entry name" value="NACHT"/>
    <property type="match status" value="1"/>
</dbReference>
<dbReference type="GeneID" id="87918580"/>
<evidence type="ECO:0000313" key="5">
    <source>
        <dbReference type="Proteomes" id="UP001273209"/>
    </source>
</evidence>
<dbReference type="Gene3D" id="3.40.50.300">
    <property type="entry name" value="P-loop containing nucleotide triphosphate hydrolases"/>
    <property type="match status" value="1"/>
</dbReference>
<dbReference type="InterPro" id="IPR027417">
    <property type="entry name" value="P-loop_NTPase"/>
</dbReference>
<dbReference type="PANTHER" id="PTHR10039">
    <property type="entry name" value="AMELOGENIN"/>
    <property type="match status" value="1"/>
</dbReference>
<dbReference type="InterPro" id="IPR001680">
    <property type="entry name" value="WD40_rpt"/>
</dbReference>
<dbReference type="Pfam" id="PF17100">
    <property type="entry name" value="NACHT_N"/>
    <property type="match status" value="1"/>
</dbReference>
<dbReference type="Pfam" id="PF24883">
    <property type="entry name" value="NPHP3_N"/>
    <property type="match status" value="1"/>
</dbReference>
<name>A0AAE1IEA0_9HYPO</name>